<organism evidence="2 3">
    <name type="scientific">Plastoroseomonas arctica</name>
    <dbReference type="NCBI Taxonomy" id="1509237"/>
    <lineage>
        <taxon>Bacteria</taxon>
        <taxon>Pseudomonadati</taxon>
        <taxon>Pseudomonadota</taxon>
        <taxon>Alphaproteobacteria</taxon>
        <taxon>Acetobacterales</taxon>
        <taxon>Acetobacteraceae</taxon>
        <taxon>Plastoroseomonas</taxon>
    </lineage>
</organism>
<dbReference type="GO" id="GO:0008757">
    <property type="term" value="F:S-adenosylmethionine-dependent methyltransferase activity"/>
    <property type="evidence" value="ECO:0007669"/>
    <property type="project" value="InterPro"/>
</dbReference>
<dbReference type="Gene3D" id="3.40.50.150">
    <property type="entry name" value="Vaccinia Virus protein VP39"/>
    <property type="match status" value="1"/>
</dbReference>
<dbReference type="EMBL" id="JAAEDH010000018">
    <property type="protein sequence ID" value="MBR0656445.1"/>
    <property type="molecule type" value="Genomic_DNA"/>
</dbReference>
<keyword evidence="2" id="KW-0808">Transferase</keyword>
<dbReference type="Pfam" id="PF08241">
    <property type="entry name" value="Methyltransf_11"/>
    <property type="match status" value="1"/>
</dbReference>
<dbReference type="AlphaFoldDB" id="A0AAF1KKE9"/>
<dbReference type="RefSeq" id="WP_211875305.1">
    <property type="nucleotide sequence ID" value="NZ_JAAEDH010000018.1"/>
</dbReference>
<dbReference type="InterPro" id="IPR013216">
    <property type="entry name" value="Methyltransf_11"/>
</dbReference>
<sequence>MSQPTIRFDDGAVYERAMGVWSRDAGQTFLDWLAPEAGLAWVDVGCGNGAFTELLMERCAPSEAQGIDPSEGQISFARLRAGAEGAVFQQGDAMALPFPDHRFDAAVMALVIFFVPDPAKGVAEMVRVTRPGGMVTAYAWDILGGGFPFDPIQREMRLLGGFPALPPNAAVSTLPALHALWTAAGLEEVETREIIARRSFDDFEDFWISSTGSGGMNPSLAAMAPGDVDLVKSRVGDSLTIDASGRIQCQARANAVRGRVPGSPQ</sequence>
<dbReference type="GO" id="GO:0032259">
    <property type="term" value="P:methylation"/>
    <property type="evidence" value="ECO:0007669"/>
    <property type="project" value="UniProtKB-KW"/>
</dbReference>
<evidence type="ECO:0000313" key="2">
    <source>
        <dbReference type="EMBL" id="MBR0656445.1"/>
    </source>
</evidence>
<dbReference type="PANTHER" id="PTHR43591">
    <property type="entry name" value="METHYLTRANSFERASE"/>
    <property type="match status" value="1"/>
</dbReference>
<reference evidence="2" key="1">
    <citation type="submission" date="2020-01" db="EMBL/GenBank/DDBJ databases">
        <authorList>
            <person name="Rat A."/>
        </authorList>
    </citation>
    <scope>NUCLEOTIDE SEQUENCE</scope>
    <source>
        <strain evidence="2">LMG 28251</strain>
    </source>
</reference>
<proteinExistence type="predicted"/>
<keyword evidence="2" id="KW-0489">Methyltransferase</keyword>
<accession>A0AAF1KKE9</accession>
<reference evidence="2" key="2">
    <citation type="journal article" date="2021" name="Syst. Appl. Microbiol.">
        <title>Roseomonas hellenica sp. nov., isolated from roots of wild-growing Alkanna tinctoria.</title>
        <authorList>
            <person name="Rat A."/>
            <person name="Naranjo H.D."/>
            <person name="Lebbe L."/>
            <person name="Cnockaert M."/>
            <person name="Krigas N."/>
            <person name="Grigoriadou K."/>
            <person name="Maloupa E."/>
            <person name="Willems A."/>
        </authorList>
    </citation>
    <scope>NUCLEOTIDE SEQUENCE</scope>
    <source>
        <strain evidence="2">LMG 28251</strain>
    </source>
</reference>
<evidence type="ECO:0000259" key="1">
    <source>
        <dbReference type="Pfam" id="PF08241"/>
    </source>
</evidence>
<gene>
    <name evidence="2" type="ORF">GXW79_15290</name>
</gene>
<name>A0AAF1KKE9_9PROT</name>
<protein>
    <submittedName>
        <fullName evidence="2">Class I SAM-dependent methyltransferase</fullName>
    </submittedName>
</protein>
<comment type="caution">
    <text evidence="2">The sequence shown here is derived from an EMBL/GenBank/DDBJ whole genome shotgun (WGS) entry which is preliminary data.</text>
</comment>
<keyword evidence="3" id="KW-1185">Reference proteome</keyword>
<dbReference type="CDD" id="cd02440">
    <property type="entry name" value="AdoMet_MTases"/>
    <property type="match status" value="1"/>
</dbReference>
<dbReference type="SUPFAM" id="SSF53335">
    <property type="entry name" value="S-adenosyl-L-methionine-dependent methyltransferases"/>
    <property type="match status" value="1"/>
</dbReference>
<dbReference type="InterPro" id="IPR029063">
    <property type="entry name" value="SAM-dependent_MTases_sf"/>
</dbReference>
<feature type="domain" description="Methyltransferase type 11" evidence="1">
    <location>
        <begin position="42"/>
        <end position="135"/>
    </location>
</feature>
<dbReference type="Proteomes" id="UP001196068">
    <property type="component" value="Unassembled WGS sequence"/>
</dbReference>
<evidence type="ECO:0000313" key="3">
    <source>
        <dbReference type="Proteomes" id="UP001196068"/>
    </source>
</evidence>